<accession>X1DTH5</accession>
<feature type="non-terminal residue" evidence="1">
    <location>
        <position position="1"/>
    </location>
</feature>
<organism evidence="1">
    <name type="scientific">marine sediment metagenome</name>
    <dbReference type="NCBI Taxonomy" id="412755"/>
    <lineage>
        <taxon>unclassified sequences</taxon>
        <taxon>metagenomes</taxon>
        <taxon>ecological metagenomes</taxon>
    </lineage>
</organism>
<reference evidence="1" key="1">
    <citation type="journal article" date="2014" name="Front. Microbiol.">
        <title>High frequency of phylogenetically diverse reductive dehalogenase-homologous genes in deep subseafloor sedimentary metagenomes.</title>
        <authorList>
            <person name="Kawai M."/>
            <person name="Futagami T."/>
            <person name="Toyoda A."/>
            <person name="Takaki Y."/>
            <person name="Nishi S."/>
            <person name="Hori S."/>
            <person name="Arai W."/>
            <person name="Tsubouchi T."/>
            <person name="Morono Y."/>
            <person name="Uchiyama I."/>
            <person name="Ito T."/>
            <person name="Fujiyama A."/>
            <person name="Inagaki F."/>
            <person name="Takami H."/>
        </authorList>
    </citation>
    <scope>NUCLEOTIDE SEQUENCE</scope>
    <source>
        <strain evidence="1">Expedition CK06-06</strain>
    </source>
</reference>
<name>X1DTH5_9ZZZZ</name>
<evidence type="ECO:0000313" key="1">
    <source>
        <dbReference type="EMBL" id="GAH08279.1"/>
    </source>
</evidence>
<sequence length="48" mass="5399">EFDMETHIGWGGIFENRQQKREIESVISDYLDSLLHSSTEAASVEDGA</sequence>
<dbReference type="AlphaFoldDB" id="X1DTH5"/>
<gene>
    <name evidence="1" type="ORF">S01H4_57578</name>
</gene>
<comment type="caution">
    <text evidence="1">The sequence shown here is derived from an EMBL/GenBank/DDBJ whole genome shotgun (WGS) entry which is preliminary data.</text>
</comment>
<dbReference type="EMBL" id="BART01033525">
    <property type="protein sequence ID" value="GAH08279.1"/>
    <property type="molecule type" value="Genomic_DNA"/>
</dbReference>
<protein>
    <submittedName>
        <fullName evidence="1">Uncharacterized protein</fullName>
    </submittedName>
</protein>
<proteinExistence type="predicted"/>